<dbReference type="AlphaFoldDB" id="X1AZS3"/>
<gene>
    <name evidence="1" type="ORF">S01H4_22694</name>
</gene>
<protein>
    <submittedName>
        <fullName evidence="1">Uncharacterized protein</fullName>
    </submittedName>
</protein>
<proteinExistence type="predicted"/>
<evidence type="ECO:0000313" key="1">
    <source>
        <dbReference type="EMBL" id="GAG88834.1"/>
    </source>
</evidence>
<sequence length="55" mass="6031">RNTKLNPEADINIATTYSILSAHSLLGSFDHSNFFSEANISKANIANITHLTIRS</sequence>
<comment type="caution">
    <text evidence="1">The sequence shown here is derived from an EMBL/GenBank/DDBJ whole genome shotgun (WGS) entry which is preliminary data.</text>
</comment>
<accession>X1AZS3</accession>
<feature type="non-terminal residue" evidence="1">
    <location>
        <position position="1"/>
    </location>
</feature>
<reference evidence="1" key="1">
    <citation type="journal article" date="2014" name="Front. Microbiol.">
        <title>High frequency of phylogenetically diverse reductive dehalogenase-homologous genes in deep subseafloor sedimentary metagenomes.</title>
        <authorList>
            <person name="Kawai M."/>
            <person name="Futagami T."/>
            <person name="Toyoda A."/>
            <person name="Takaki Y."/>
            <person name="Nishi S."/>
            <person name="Hori S."/>
            <person name="Arai W."/>
            <person name="Tsubouchi T."/>
            <person name="Morono Y."/>
            <person name="Uchiyama I."/>
            <person name="Ito T."/>
            <person name="Fujiyama A."/>
            <person name="Inagaki F."/>
            <person name="Takami H."/>
        </authorList>
    </citation>
    <scope>NUCLEOTIDE SEQUENCE</scope>
    <source>
        <strain evidence="1">Expedition CK06-06</strain>
    </source>
</reference>
<organism evidence="1">
    <name type="scientific">marine sediment metagenome</name>
    <dbReference type="NCBI Taxonomy" id="412755"/>
    <lineage>
        <taxon>unclassified sequences</taxon>
        <taxon>metagenomes</taxon>
        <taxon>ecological metagenomes</taxon>
    </lineage>
</organism>
<dbReference type="EMBL" id="BART01010438">
    <property type="protein sequence ID" value="GAG88834.1"/>
    <property type="molecule type" value="Genomic_DNA"/>
</dbReference>
<name>X1AZS3_9ZZZZ</name>